<comment type="caution">
    <text evidence="14">The sequence shown here is derived from an EMBL/GenBank/DDBJ whole genome shotgun (WGS) entry which is preliminary data.</text>
</comment>
<keyword evidence="9" id="KW-0131">Cell cycle</keyword>
<dbReference type="GO" id="GO:0007062">
    <property type="term" value="P:sister chromatid cohesion"/>
    <property type="evidence" value="ECO:0007669"/>
    <property type="project" value="InterPro"/>
</dbReference>
<dbReference type="InterPro" id="IPR028468">
    <property type="entry name" value="Smc1_ABC"/>
</dbReference>
<organism evidence="14 15">
    <name type="scientific">Diplodia seriata</name>
    <dbReference type="NCBI Taxonomy" id="420778"/>
    <lineage>
        <taxon>Eukaryota</taxon>
        <taxon>Fungi</taxon>
        <taxon>Dikarya</taxon>
        <taxon>Ascomycota</taxon>
        <taxon>Pezizomycotina</taxon>
        <taxon>Dothideomycetes</taxon>
        <taxon>Dothideomycetes incertae sedis</taxon>
        <taxon>Botryosphaeriales</taxon>
        <taxon>Botryosphaeriaceae</taxon>
        <taxon>Diplodia</taxon>
    </lineage>
</organism>
<evidence type="ECO:0000313" key="14">
    <source>
        <dbReference type="EMBL" id="OMP82345.1"/>
    </source>
</evidence>
<dbReference type="Proteomes" id="UP000190776">
    <property type="component" value="Unassembled WGS sequence"/>
</dbReference>
<dbReference type="GO" id="GO:0003677">
    <property type="term" value="F:DNA binding"/>
    <property type="evidence" value="ECO:0007669"/>
    <property type="project" value="TreeGrafter"/>
</dbReference>
<keyword evidence="4" id="KW-0158">Chromosome</keyword>
<feature type="coiled-coil region" evidence="11">
    <location>
        <begin position="433"/>
        <end position="523"/>
    </location>
</feature>
<dbReference type="GO" id="GO:0005634">
    <property type="term" value="C:nucleus"/>
    <property type="evidence" value="ECO:0007669"/>
    <property type="project" value="UniProtKB-SubCell"/>
</dbReference>
<comment type="subcellular location">
    <subcellularLocation>
        <location evidence="2">Chromosome</location>
    </subcellularLocation>
    <subcellularLocation>
        <location evidence="1 10">Nucleus</location>
    </subcellularLocation>
</comment>
<gene>
    <name evidence="14" type="ORF">BK809_0006655</name>
</gene>
<dbReference type="Pfam" id="PF02463">
    <property type="entry name" value="SMC_N"/>
    <property type="match status" value="1"/>
</dbReference>
<feature type="compositionally biased region" description="Polar residues" evidence="12">
    <location>
        <begin position="108"/>
        <end position="118"/>
    </location>
</feature>
<evidence type="ECO:0000256" key="11">
    <source>
        <dbReference type="SAM" id="Coils"/>
    </source>
</evidence>
<dbReference type="PIRSF" id="PIRSF005719">
    <property type="entry name" value="SMC"/>
    <property type="match status" value="1"/>
</dbReference>
<evidence type="ECO:0000256" key="2">
    <source>
        <dbReference type="ARBA" id="ARBA00004286"/>
    </source>
</evidence>
<dbReference type="SMART" id="SM00968">
    <property type="entry name" value="SMC_hinge"/>
    <property type="match status" value="1"/>
</dbReference>
<evidence type="ECO:0000256" key="5">
    <source>
        <dbReference type="ARBA" id="ARBA00022618"/>
    </source>
</evidence>
<dbReference type="Gene3D" id="1.20.1060.20">
    <property type="match status" value="1"/>
</dbReference>
<proteinExistence type="inferred from homology"/>
<dbReference type="SUPFAM" id="SSF52540">
    <property type="entry name" value="P-loop containing nucleoside triphosphate hydrolases"/>
    <property type="match status" value="1"/>
</dbReference>
<evidence type="ECO:0000256" key="10">
    <source>
        <dbReference type="PIRNR" id="PIRNR005719"/>
    </source>
</evidence>
<dbReference type="SUPFAM" id="SSF57997">
    <property type="entry name" value="Tropomyosin"/>
    <property type="match status" value="1"/>
</dbReference>
<feature type="coiled-coil region" evidence="11">
    <location>
        <begin position="852"/>
        <end position="946"/>
    </location>
</feature>
<dbReference type="PANTHER" id="PTHR18937">
    <property type="entry name" value="STRUCTURAL MAINTENANCE OF CHROMOSOMES SMC FAMILY MEMBER"/>
    <property type="match status" value="1"/>
</dbReference>
<keyword evidence="6" id="KW-0498">Mitosis</keyword>
<feature type="coiled-coil region" evidence="11">
    <location>
        <begin position="1038"/>
        <end position="1092"/>
    </location>
</feature>
<evidence type="ECO:0000313" key="15">
    <source>
        <dbReference type="Proteomes" id="UP000190776"/>
    </source>
</evidence>
<keyword evidence="5" id="KW-0132">Cell division</keyword>
<dbReference type="InterPro" id="IPR027417">
    <property type="entry name" value="P-loop_NTPase"/>
</dbReference>
<evidence type="ECO:0000256" key="4">
    <source>
        <dbReference type="ARBA" id="ARBA00022454"/>
    </source>
</evidence>
<keyword evidence="8 10" id="KW-0539">Nucleus</keyword>
<dbReference type="GO" id="GO:0051301">
    <property type="term" value="P:cell division"/>
    <property type="evidence" value="ECO:0007669"/>
    <property type="project" value="UniProtKB-KW"/>
</dbReference>
<feature type="coiled-coil region" evidence="11">
    <location>
        <begin position="232"/>
        <end position="396"/>
    </location>
</feature>
<protein>
    <recommendedName>
        <fullName evidence="10">Structural maintenance of chromosomes protein</fullName>
    </recommendedName>
</protein>
<dbReference type="GO" id="GO:0016887">
    <property type="term" value="F:ATP hydrolysis activity"/>
    <property type="evidence" value="ECO:0007669"/>
    <property type="project" value="InterPro"/>
</dbReference>
<evidence type="ECO:0000256" key="9">
    <source>
        <dbReference type="ARBA" id="ARBA00023306"/>
    </source>
</evidence>
<evidence type="ECO:0000259" key="13">
    <source>
        <dbReference type="SMART" id="SM00968"/>
    </source>
</evidence>
<dbReference type="EMBL" id="MSZU01000114">
    <property type="protein sequence ID" value="OMP82345.1"/>
    <property type="molecule type" value="Genomic_DNA"/>
</dbReference>
<feature type="coiled-coil region" evidence="11">
    <location>
        <begin position="758"/>
        <end position="813"/>
    </location>
</feature>
<dbReference type="InterPro" id="IPR036277">
    <property type="entry name" value="SMC_hinge_sf"/>
</dbReference>
<evidence type="ECO:0000256" key="6">
    <source>
        <dbReference type="ARBA" id="ARBA00022776"/>
    </source>
</evidence>
<name>A0A1S8B462_9PEZI</name>
<dbReference type="InterPro" id="IPR003395">
    <property type="entry name" value="RecF/RecN/SMC_N"/>
</dbReference>
<keyword evidence="7 11" id="KW-0175">Coiled coil</keyword>
<feature type="compositionally biased region" description="Low complexity" evidence="12">
    <location>
        <begin position="88"/>
        <end position="101"/>
    </location>
</feature>
<dbReference type="InterPro" id="IPR024704">
    <property type="entry name" value="SMC"/>
</dbReference>
<dbReference type="OrthoDB" id="5575062at2759"/>
<dbReference type="InterPro" id="IPR010935">
    <property type="entry name" value="SMC_hinge"/>
</dbReference>
<accession>A0A1S8B462</accession>
<evidence type="ECO:0000256" key="8">
    <source>
        <dbReference type="ARBA" id="ARBA00023242"/>
    </source>
</evidence>
<evidence type="ECO:0000256" key="12">
    <source>
        <dbReference type="SAM" id="MobiDB-lite"/>
    </source>
</evidence>
<feature type="domain" description="SMC hinge" evidence="13">
    <location>
        <begin position="552"/>
        <end position="668"/>
    </location>
</feature>
<sequence length="1349" mass="153664">MGKLIRLELFNFKSYRGHHVLLFGDSHFTSIIGPNGSGKSNSMDAISFVLGIKSSHLRSTHLRDLVYRGRVLRTSKINADGTATEQMGDGQTNGHTNGTTGSDDEGSTQRSSQRNDPQTAWVMAVYEDDAGEEQKWKRTITSNGQSEYRINNRIVTAKQYNEALEAENILIKARNFLVFQGDVEAIASQSPKDLTRLIEQISGSLEYKADYERLKVEAEKAADDQGFKLNQRRAINSEIKQYQEQKKEAENYARKAEERDQAVVRHVLWKLFHFQRIIEESGAEIQKHQEELKEHRRSMEQYEKQLEDAKRAQAKVGQNVSKAERGIKEKEKEIEDKENSLVPIDEKIAISNRNLKRYEARIEEITKESDGQVRNVDQLKKDLATVQKAQRKWEEDFRQTTEGGQQLSEADLQEYSRLRSELTKRTAATQIRVDNLTRQLKTDEETVNSLRSKVESTQAQARKLEDELQQLTERRDSTKAQIKQTQKDIDTKKKEFNNLTSERLRAAQKQTELEEKLQDVLNKLLEADDGRRESEKELRAKETVAAMKRIFPGVRGRVHELCKPKQKKFETAVSTVLGRHFDAIVVDTEKTAKDCIQYLRDQRAGQGTFIPLDTIQVQAVNPNLKGMHRGMRLAIDTIEYDSSVERAMSYACGNSIVCDDLNVAKHLAYEKGVDAKAVTLDGVVIHKGGLMTGGRGPQDRNARRWEDTEVENLRRLRDKLMAEHAALPKGHRRGAEEEALQVELAGLDQRLYYMREEVKTLDRNIESKKREHAFALEQLNEARPKYQEQSEGLASLKDNLQTFQNSVSEVEDDVFGSFCQRLGYENIRAFEAQQGSLQQEAAQKKLEFTLQRSKLENQLSFETQRLQATRDRIKGLEEHATRDEQLIAKLESQKETIQNEIDVLSAELEQLKEQLAGLRDKYNRRVEAVNNQRRELQKRNKNAEGTNKAVSGLEAEVQRSGADRYALLRKCKIDEIRIPLAQGSLDKLPLNNLLNGTADPDAMDVDGEDQDATQMTGVDVQDYGIEVDFSTLDEDVKEDDSTRANEKLEEAINTLNSALDKMVPNMRANERLEGVESRLKTTEKDFENARKAASRARGDFEDVREKRLELFNKAFEHISGQIGKVYKDLTRSAAFPLGGQAYLDQEDSEEPYLAGLKYHAMPPLKRFRDMEHLSGGEKTIAALALLFSIHSFQPSPFFVLDEVDAALDNINVMRVAQYVKEHAGPGMQFIVISLKTGFFQESESLVGVMRDQAANSSRTLTLDVSACFPSSAMDRGADRPITAAKVPGRVNNSQNHRWRIPGYRMWGAVWCSIFRLAYRESPKEMRLIFTAAMDMGVPERTRHIVRFSC</sequence>
<evidence type="ECO:0000256" key="1">
    <source>
        <dbReference type="ARBA" id="ARBA00004123"/>
    </source>
</evidence>
<dbReference type="CDD" id="cd03275">
    <property type="entry name" value="ABC_SMC1_euk"/>
    <property type="match status" value="2"/>
</dbReference>
<dbReference type="Gene3D" id="3.30.70.1620">
    <property type="match status" value="1"/>
</dbReference>
<dbReference type="Gene3D" id="3.40.50.300">
    <property type="entry name" value="P-loop containing nucleotide triphosphate hydrolases"/>
    <property type="match status" value="2"/>
</dbReference>
<dbReference type="SUPFAM" id="SSF75553">
    <property type="entry name" value="Smc hinge domain"/>
    <property type="match status" value="1"/>
</dbReference>
<reference evidence="14 15" key="1">
    <citation type="submission" date="2017-01" db="EMBL/GenBank/DDBJ databases">
        <title>Draft genome sequence of Diplodia seriata F98.1, a fungal species involved in grapevine trunk diseases.</title>
        <authorList>
            <person name="Robert-Siegwald G."/>
            <person name="Vallet J."/>
            <person name="Abou-Mansour E."/>
            <person name="Xu J."/>
            <person name="Rey P."/>
            <person name="Bertsch C."/>
            <person name="Rego C."/>
            <person name="Larignon P."/>
            <person name="Fontaine F."/>
            <person name="Lebrun M.-H."/>
        </authorList>
    </citation>
    <scope>NUCLEOTIDE SEQUENCE [LARGE SCALE GENOMIC DNA]</scope>
    <source>
        <strain evidence="14 15">F98.1</strain>
    </source>
</reference>
<evidence type="ECO:0000256" key="3">
    <source>
        <dbReference type="ARBA" id="ARBA00005597"/>
    </source>
</evidence>
<dbReference type="PANTHER" id="PTHR18937:SF12">
    <property type="entry name" value="STRUCTURAL MAINTENANCE OF CHROMOSOMES PROTEIN"/>
    <property type="match status" value="1"/>
</dbReference>
<comment type="similarity">
    <text evidence="3">Belongs to the SMC family. SMC1 subfamily.</text>
</comment>
<feature type="region of interest" description="Disordered" evidence="12">
    <location>
        <begin position="78"/>
        <end position="119"/>
    </location>
</feature>
<dbReference type="GO" id="GO:0005524">
    <property type="term" value="F:ATP binding"/>
    <property type="evidence" value="ECO:0007669"/>
    <property type="project" value="InterPro"/>
</dbReference>
<dbReference type="GO" id="GO:0008278">
    <property type="term" value="C:cohesin complex"/>
    <property type="evidence" value="ECO:0007669"/>
    <property type="project" value="InterPro"/>
</dbReference>
<dbReference type="Pfam" id="PF06470">
    <property type="entry name" value="SMC_hinge"/>
    <property type="match status" value="1"/>
</dbReference>
<evidence type="ECO:0000256" key="7">
    <source>
        <dbReference type="ARBA" id="ARBA00023054"/>
    </source>
</evidence>
<dbReference type="STRING" id="420778.A0A1S8B462"/>